<dbReference type="EMBL" id="CAUYUJ010014999">
    <property type="protein sequence ID" value="CAK0848670.1"/>
    <property type="molecule type" value="Genomic_DNA"/>
</dbReference>
<feature type="non-terminal residue" evidence="1">
    <location>
        <position position="116"/>
    </location>
</feature>
<gene>
    <name evidence="1" type="ORF">PCOR1329_LOCUS41562</name>
</gene>
<dbReference type="Proteomes" id="UP001189429">
    <property type="component" value="Unassembled WGS sequence"/>
</dbReference>
<reference evidence="1" key="1">
    <citation type="submission" date="2023-10" db="EMBL/GenBank/DDBJ databases">
        <authorList>
            <person name="Chen Y."/>
            <person name="Shah S."/>
            <person name="Dougan E. K."/>
            <person name="Thang M."/>
            <person name="Chan C."/>
        </authorList>
    </citation>
    <scope>NUCLEOTIDE SEQUENCE [LARGE SCALE GENOMIC DNA]</scope>
</reference>
<feature type="non-terminal residue" evidence="1">
    <location>
        <position position="1"/>
    </location>
</feature>
<organism evidence="1 2">
    <name type="scientific">Prorocentrum cordatum</name>
    <dbReference type="NCBI Taxonomy" id="2364126"/>
    <lineage>
        <taxon>Eukaryota</taxon>
        <taxon>Sar</taxon>
        <taxon>Alveolata</taxon>
        <taxon>Dinophyceae</taxon>
        <taxon>Prorocentrales</taxon>
        <taxon>Prorocentraceae</taxon>
        <taxon>Prorocentrum</taxon>
    </lineage>
</organism>
<evidence type="ECO:0000313" key="2">
    <source>
        <dbReference type="Proteomes" id="UP001189429"/>
    </source>
</evidence>
<name>A0ABN9TR94_9DINO</name>
<protein>
    <submittedName>
        <fullName evidence="1">Uncharacterized protein</fullName>
    </submittedName>
</protein>
<accession>A0ABN9TR94</accession>
<evidence type="ECO:0000313" key="1">
    <source>
        <dbReference type="EMBL" id="CAK0848670.1"/>
    </source>
</evidence>
<proteinExistence type="predicted"/>
<comment type="caution">
    <text evidence="1">The sequence shown here is derived from an EMBL/GenBank/DDBJ whole genome shotgun (WGS) entry which is preliminary data.</text>
</comment>
<keyword evidence="2" id="KW-1185">Reference proteome</keyword>
<sequence length="116" mass="12484">AGMPFASGALAALQGERVAPSAGLLGRPPGSLGRRQQVVGDHLTIVRWLPDWDDLLQSAKSRLRWLAPDGPDEAESSYLPCLHHALQGYRLLFETGGVRPVEGPDELLAMCAVVPY</sequence>